<accession>C5HIW2</accession>
<evidence type="ECO:0000256" key="14">
    <source>
        <dbReference type="ARBA" id="ARBA00031019"/>
    </source>
</evidence>
<comment type="catalytic activity">
    <reaction evidence="15">
        <text>a ubiquinone + NADH + 5 H(+)(in) = a ubiquinol + NAD(+) + 4 H(+)(out)</text>
        <dbReference type="Rhea" id="RHEA:29091"/>
        <dbReference type="Rhea" id="RHEA-COMP:9565"/>
        <dbReference type="Rhea" id="RHEA-COMP:9566"/>
        <dbReference type="ChEBI" id="CHEBI:15378"/>
        <dbReference type="ChEBI" id="CHEBI:16389"/>
        <dbReference type="ChEBI" id="CHEBI:17976"/>
        <dbReference type="ChEBI" id="CHEBI:57540"/>
        <dbReference type="ChEBI" id="CHEBI:57945"/>
        <dbReference type="EC" id="7.1.1.2"/>
    </reaction>
</comment>
<comment type="similarity">
    <text evidence="2">Belongs to the complex I subunit 6 family.</text>
</comment>
<name>C5HIW2_9HEMI</name>
<evidence type="ECO:0000313" key="17">
    <source>
        <dbReference type="EMBL" id="ACJ69557.1"/>
    </source>
</evidence>
<evidence type="ECO:0000256" key="13">
    <source>
        <dbReference type="ARBA" id="ARBA00023136"/>
    </source>
</evidence>
<proteinExistence type="inferred from homology"/>
<evidence type="ECO:0000256" key="10">
    <source>
        <dbReference type="ARBA" id="ARBA00022989"/>
    </source>
</evidence>
<keyword evidence="11" id="KW-0520">NAD</keyword>
<geneLocation type="mitochondrion" evidence="17"/>
<gene>
    <name evidence="17" type="primary">ND6</name>
</gene>
<evidence type="ECO:0000256" key="16">
    <source>
        <dbReference type="SAM" id="Phobius"/>
    </source>
</evidence>
<evidence type="ECO:0000256" key="7">
    <source>
        <dbReference type="ARBA" id="ARBA00022692"/>
    </source>
</evidence>
<evidence type="ECO:0000256" key="4">
    <source>
        <dbReference type="ARBA" id="ARBA00021095"/>
    </source>
</evidence>
<evidence type="ECO:0000256" key="3">
    <source>
        <dbReference type="ARBA" id="ARBA00012944"/>
    </source>
</evidence>
<dbReference type="EMBL" id="FJ456950">
    <property type="protein sequence ID" value="ACJ69557.1"/>
    <property type="molecule type" value="Genomic_DNA"/>
</dbReference>
<evidence type="ECO:0000256" key="5">
    <source>
        <dbReference type="ARBA" id="ARBA00022448"/>
    </source>
</evidence>
<dbReference type="GO" id="GO:0031966">
    <property type="term" value="C:mitochondrial membrane"/>
    <property type="evidence" value="ECO:0007669"/>
    <property type="project" value="UniProtKB-SubCell"/>
</dbReference>
<dbReference type="InterPro" id="IPR050269">
    <property type="entry name" value="ComplexI_Subunit6"/>
</dbReference>
<dbReference type="EC" id="7.1.1.2" evidence="3"/>
<organism evidence="17">
    <name type="scientific">Ochterus marginatus</name>
    <dbReference type="NCBI Taxonomy" id="280162"/>
    <lineage>
        <taxon>Eukaryota</taxon>
        <taxon>Metazoa</taxon>
        <taxon>Ecdysozoa</taxon>
        <taxon>Arthropoda</taxon>
        <taxon>Hexapoda</taxon>
        <taxon>Insecta</taxon>
        <taxon>Pterygota</taxon>
        <taxon>Neoptera</taxon>
        <taxon>Paraneoptera</taxon>
        <taxon>Hemiptera</taxon>
        <taxon>Heteroptera</taxon>
        <taxon>Panheteroptera</taxon>
        <taxon>Nepomorpha</taxon>
        <taxon>Ochteridae</taxon>
        <taxon>Ochterus</taxon>
    </lineage>
</organism>
<dbReference type="GO" id="GO:0008137">
    <property type="term" value="F:NADH dehydrogenase (ubiquinone) activity"/>
    <property type="evidence" value="ECO:0007669"/>
    <property type="project" value="UniProtKB-EC"/>
</dbReference>
<keyword evidence="5" id="KW-0813">Transport</keyword>
<comment type="subcellular location">
    <subcellularLocation>
        <location evidence="1">Mitochondrion membrane</location>
        <topology evidence="1">Multi-pass membrane protein</topology>
    </subcellularLocation>
</comment>
<evidence type="ECO:0000256" key="1">
    <source>
        <dbReference type="ARBA" id="ARBA00004225"/>
    </source>
</evidence>
<evidence type="ECO:0000256" key="2">
    <source>
        <dbReference type="ARBA" id="ARBA00005698"/>
    </source>
</evidence>
<evidence type="ECO:0000256" key="11">
    <source>
        <dbReference type="ARBA" id="ARBA00023027"/>
    </source>
</evidence>
<evidence type="ECO:0000256" key="15">
    <source>
        <dbReference type="ARBA" id="ARBA00049551"/>
    </source>
</evidence>
<dbReference type="PANTHER" id="PTHR11435:SF1">
    <property type="entry name" value="NADH-UBIQUINONE OXIDOREDUCTASE CHAIN 6"/>
    <property type="match status" value="1"/>
</dbReference>
<dbReference type="AlphaFoldDB" id="C5HIW2"/>
<feature type="transmembrane region" description="Helical" evidence="16">
    <location>
        <begin position="78"/>
        <end position="100"/>
    </location>
</feature>
<sequence>MMTTMIMMTTMSIVFPWLKHPLSMGMILILQTISIALITGMMFNSFWFSYLIFIILLGSALVLFIYMASIASNEKMKFSLNMTLSIMLMTTSMMTMSLIYNKINYESTLSIKAQKFMENEQTMTLIKLFNMKSMSLTIMMITYLLITMIIITHITNIHEGPMRMKI</sequence>
<evidence type="ECO:0000256" key="12">
    <source>
        <dbReference type="ARBA" id="ARBA00023128"/>
    </source>
</evidence>
<feature type="transmembrane region" description="Helical" evidence="16">
    <location>
        <begin position="133"/>
        <end position="155"/>
    </location>
</feature>
<keyword evidence="6" id="KW-0679">Respiratory chain</keyword>
<keyword evidence="13 16" id="KW-0472">Membrane</keyword>
<keyword evidence="7 16" id="KW-0812">Transmembrane</keyword>
<evidence type="ECO:0000256" key="6">
    <source>
        <dbReference type="ARBA" id="ARBA00022660"/>
    </source>
</evidence>
<evidence type="ECO:0000256" key="9">
    <source>
        <dbReference type="ARBA" id="ARBA00022982"/>
    </source>
</evidence>
<keyword evidence="10 16" id="KW-1133">Transmembrane helix</keyword>
<keyword evidence="8" id="KW-1278">Translocase</keyword>
<protein>
    <recommendedName>
        <fullName evidence="4">NADH-ubiquinone oxidoreductase chain 6</fullName>
        <ecNumber evidence="3">7.1.1.2</ecNumber>
    </recommendedName>
    <alternativeName>
        <fullName evidence="14">NADH dehydrogenase subunit 6</fullName>
    </alternativeName>
</protein>
<feature type="transmembrane region" description="Helical" evidence="16">
    <location>
        <begin position="47"/>
        <end position="66"/>
    </location>
</feature>
<keyword evidence="12 17" id="KW-0496">Mitochondrion</keyword>
<reference evidence="17" key="1">
    <citation type="journal article" date="2009" name="BMC Evol. Biol.">
        <title>Phylogenetic analysis of the true water bugs (Insecta: Hemiptera: Heteroptera: Nepomorpha): evidence from mitochondrial genomes.</title>
        <authorList>
            <person name="Hua J."/>
            <person name="Li M."/>
            <person name="Dong P."/>
            <person name="Cui Y."/>
            <person name="Xie Q."/>
            <person name="Bu W."/>
        </authorList>
    </citation>
    <scope>NUCLEOTIDE SEQUENCE</scope>
</reference>
<evidence type="ECO:0000256" key="8">
    <source>
        <dbReference type="ARBA" id="ARBA00022967"/>
    </source>
</evidence>
<dbReference type="PANTHER" id="PTHR11435">
    <property type="entry name" value="NADH UBIQUINONE OXIDOREDUCTASE SUBUNIT ND6"/>
    <property type="match status" value="1"/>
</dbReference>
<keyword evidence="9" id="KW-0249">Electron transport</keyword>
<feature type="transmembrane region" description="Helical" evidence="16">
    <location>
        <begin position="21"/>
        <end position="41"/>
    </location>
</feature>